<evidence type="ECO:0000313" key="2">
    <source>
        <dbReference type="EMBL" id="KAJ1161100.1"/>
    </source>
</evidence>
<evidence type="ECO:0000256" key="1">
    <source>
        <dbReference type="SAM" id="MobiDB-lite"/>
    </source>
</evidence>
<name>A0AAV7SAA6_PLEWA</name>
<sequence>MATMVEDMDIGAQVPSTEGIPPVDIPKPNPNPRGVGSMETKKPKTYSAATAGTPAPKTNRPKLDPTANAKVNALLKASREEAHCKPEPTRSCTPKGSALKDQKPTGHGPEEAQATTEPTAGSTTVVDPATLPEAAATVEAPHPEGTPEEGGPQDTLPTETHGEPEPMPTAETKEGEETKAPTRVPARAKRKQPKKKEKEDSSWDEEEIEEAWSQVRSQRL</sequence>
<feature type="compositionally biased region" description="Basic residues" evidence="1">
    <location>
        <begin position="186"/>
        <end position="195"/>
    </location>
</feature>
<comment type="caution">
    <text evidence="2">The sequence shown here is derived from an EMBL/GenBank/DDBJ whole genome shotgun (WGS) entry which is preliminary data.</text>
</comment>
<accession>A0AAV7SAA6</accession>
<evidence type="ECO:0000313" key="3">
    <source>
        <dbReference type="Proteomes" id="UP001066276"/>
    </source>
</evidence>
<gene>
    <name evidence="2" type="ORF">NDU88_001588</name>
</gene>
<dbReference type="EMBL" id="JANPWB010000008">
    <property type="protein sequence ID" value="KAJ1161100.1"/>
    <property type="molecule type" value="Genomic_DNA"/>
</dbReference>
<feature type="compositionally biased region" description="Basic and acidic residues" evidence="1">
    <location>
        <begin position="98"/>
        <end position="110"/>
    </location>
</feature>
<feature type="compositionally biased region" description="Polar residues" evidence="1">
    <location>
        <begin position="113"/>
        <end position="125"/>
    </location>
</feature>
<organism evidence="2 3">
    <name type="scientific">Pleurodeles waltl</name>
    <name type="common">Iberian ribbed newt</name>
    <dbReference type="NCBI Taxonomy" id="8319"/>
    <lineage>
        <taxon>Eukaryota</taxon>
        <taxon>Metazoa</taxon>
        <taxon>Chordata</taxon>
        <taxon>Craniata</taxon>
        <taxon>Vertebrata</taxon>
        <taxon>Euteleostomi</taxon>
        <taxon>Amphibia</taxon>
        <taxon>Batrachia</taxon>
        <taxon>Caudata</taxon>
        <taxon>Salamandroidea</taxon>
        <taxon>Salamandridae</taxon>
        <taxon>Pleurodelinae</taxon>
        <taxon>Pleurodeles</taxon>
    </lineage>
</organism>
<feature type="compositionally biased region" description="Basic and acidic residues" evidence="1">
    <location>
        <begin position="171"/>
        <end position="180"/>
    </location>
</feature>
<keyword evidence="3" id="KW-1185">Reference proteome</keyword>
<proteinExistence type="predicted"/>
<dbReference type="Proteomes" id="UP001066276">
    <property type="component" value="Chromosome 4_2"/>
</dbReference>
<feature type="compositionally biased region" description="Basic and acidic residues" evidence="1">
    <location>
        <begin position="77"/>
        <end position="88"/>
    </location>
</feature>
<feature type="region of interest" description="Disordered" evidence="1">
    <location>
        <begin position="1"/>
        <end position="220"/>
    </location>
</feature>
<protein>
    <submittedName>
        <fullName evidence="2">Uncharacterized protein</fullName>
    </submittedName>
</protein>
<reference evidence="2" key="1">
    <citation type="journal article" date="2022" name="bioRxiv">
        <title>Sequencing and chromosome-scale assembly of the giantPleurodeles waltlgenome.</title>
        <authorList>
            <person name="Brown T."/>
            <person name="Elewa A."/>
            <person name="Iarovenko S."/>
            <person name="Subramanian E."/>
            <person name="Araus A.J."/>
            <person name="Petzold A."/>
            <person name="Susuki M."/>
            <person name="Suzuki K.-i.T."/>
            <person name="Hayashi T."/>
            <person name="Toyoda A."/>
            <person name="Oliveira C."/>
            <person name="Osipova E."/>
            <person name="Leigh N.D."/>
            <person name="Simon A."/>
            <person name="Yun M.H."/>
        </authorList>
    </citation>
    <scope>NUCLEOTIDE SEQUENCE</scope>
    <source>
        <strain evidence="2">20211129_DDA</strain>
        <tissue evidence="2">Liver</tissue>
    </source>
</reference>
<dbReference type="AlphaFoldDB" id="A0AAV7SAA6"/>